<protein>
    <submittedName>
        <fullName evidence="1">Uncharacterized protein</fullName>
    </submittedName>
</protein>
<evidence type="ECO:0000313" key="1">
    <source>
        <dbReference type="EMBL" id="KAE9525941.1"/>
    </source>
</evidence>
<comment type="caution">
    <text evidence="1">The sequence shown here is derived from an EMBL/GenBank/DDBJ whole genome shotgun (WGS) entry which is preliminary data.</text>
</comment>
<proteinExistence type="predicted"/>
<dbReference type="EMBL" id="VYZN01000057">
    <property type="protein sequence ID" value="KAE9525941.1"/>
    <property type="molecule type" value="Genomic_DNA"/>
</dbReference>
<accession>A0A6G0T6Y1</accession>
<keyword evidence="2" id="KW-1185">Reference proteome</keyword>
<dbReference type="AlphaFoldDB" id="A0A6G0T6Y1"/>
<reference evidence="1 2" key="1">
    <citation type="submission" date="2019-08" db="EMBL/GenBank/DDBJ databases">
        <title>The genome of the soybean aphid Biotype 1, its phylome, world population structure and adaptation to the North American continent.</title>
        <authorList>
            <person name="Giordano R."/>
            <person name="Donthu R.K."/>
            <person name="Hernandez A.G."/>
            <person name="Wright C.L."/>
            <person name="Zimin A.V."/>
        </authorList>
    </citation>
    <scope>NUCLEOTIDE SEQUENCE [LARGE SCALE GENOMIC DNA]</scope>
    <source>
        <tissue evidence="1">Whole aphids</tissue>
    </source>
</reference>
<evidence type="ECO:0000313" key="2">
    <source>
        <dbReference type="Proteomes" id="UP000475862"/>
    </source>
</evidence>
<sequence length="214" mass="24622">MKNEPHDDHWRLRNFAYLFVAWIRVRHRLTSLTLKTATDVILGLCFRLAFIKHGNYASVTRLIVVKQISMVSCFLDSEQSDGCIDFTMISNSYEICRKPKNLQVFLQVAIEKTRSIIIGKILSIQHNDVNKYKYFYGFMNNSSNVASSVVCCRILNKITSYLGVGRVCVENNIIFSPGVFTKYFLRTLYPCKPHPKVIDYTTYVHSGSALSIWV</sequence>
<dbReference type="Proteomes" id="UP000475862">
    <property type="component" value="Unassembled WGS sequence"/>
</dbReference>
<gene>
    <name evidence="1" type="ORF">AGLY_013990</name>
</gene>
<name>A0A6G0T6Y1_APHGL</name>
<organism evidence="1 2">
    <name type="scientific">Aphis glycines</name>
    <name type="common">Soybean aphid</name>
    <dbReference type="NCBI Taxonomy" id="307491"/>
    <lineage>
        <taxon>Eukaryota</taxon>
        <taxon>Metazoa</taxon>
        <taxon>Ecdysozoa</taxon>
        <taxon>Arthropoda</taxon>
        <taxon>Hexapoda</taxon>
        <taxon>Insecta</taxon>
        <taxon>Pterygota</taxon>
        <taxon>Neoptera</taxon>
        <taxon>Paraneoptera</taxon>
        <taxon>Hemiptera</taxon>
        <taxon>Sternorrhyncha</taxon>
        <taxon>Aphidomorpha</taxon>
        <taxon>Aphidoidea</taxon>
        <taxon>Aphididae</taxon>
        <taxon>Aphidini</taxon>
        <taxon>Aphis</taxon>
        <taxon>Aphis</taxon>
    </lineage>
</organism>